<reference evidence="9 10" key="1">
    <citation type="submission" date="2017-11" db="EMBL/GenBank/DDBJ databases">
        <title>Infants hospitalized years apart are colonized by the same room-sourced microbial strains.</title>
        <authorList>
            <person name="Brooks B."/>
            <person name="Olm M.R."/>
            <person name="Firek B.A."/>
            <person name="Baker R."/>
            <person name="Thomas B.C."/>
            <person name="Morowitz M.J."/>
            <person name="Banfield J.F."/>
        </authorList>
    </citation>
    <scope>NUCLEOTIDE SEQUENCE [LARGE SCALE GENOMIC DNA]</scope>
    <source>
        <strain evidence="9">S2_009_000_R2_76</strain>
    </source>
</reference>
<evidence type="ECO:0000256" key="3">
    <source>
        <dbReference type="ARBA" id="ARBA00023186"/>
    </source>
</evidence>
<dbReference type="InterPro" id="IPR036627">
    <property type="entry name" value="CobW-likC_sf"/>
</dbReference>
<evidence type="ECO:0000313" key="10">
    <source>
        <dbReference type="Proteomes" id="UP000249645"/>
    </source>
</evidence>
<dbReference type="Proteomes" id="UP000249645">
    <property type="component" value="Unassembled WGS sequence"/>
</dbReference>
<gene>
    <name evidence="9" type="ORF">DI598_19570</name>
</gene>
<sequence length="357" mass="40927">MSEQKNQAKPVTILTGFLGSGKTTFLNELIKAYPEKRPIIVENEFGEENIDSELVIGAGDKIFSFSDGCVCCSLNTELFELLRQLWGNREKFDELIIEATGIADPGFIAMPFVENPNMEQFYKLDRVICLVDAKFIENELKNTEEARKQIAFSDILLITKTDEVSTEKIEEIKHLLKDINPWANVLAGNNKEGYPIAEIMALTREKIDSAIFDETQAKYEQEIEAEHEHNHEDDEHHDHHHEHGESCNHHSHHHDIESFSFKYTQAFDLDKLQDMLIDYLNAHEDQIYRVKGFVDVSHLPNRLVVQLAGTILTVTDGQPWQADEIRQSRLVFIGKNLKEDVIDKLLQACLLKENVKA</sequence>
<comment type="caution">
    <text evidence="9">The sequence shown here is derived from an EMBL/GenBank/DDBJ whole genome shotgun (WGS) entry which is preliminary data.</text>
</comment>
<dbReference type="InterPro" id="IPR027417">
    <property type="entry name" value="P-loop_NTPase"/>
</dbReference>
<evidence type="ECO:0000313" key="9">
    <source>
        <dbReference type="EMBL" id="PZP40015.1"/>
    </source>
</evidence>
<dbReference type="GO" id="GO:0016787">
    <property type="term" value="F:hydrolase activity"/>
    <property type="evidence" value="ECO:0007669"/>
    <property type="project" value="UniProtKB-KW"/>
</dbReference>
<dbReference type="InterPro" id="IPR011629">
    <property type="entry name" value="CobW-like_C"/>
</dbReference>
<dbReference type="SUPFAM" id="SSF52540">
    <property type="entry name" value="P-loop containing nucleoside triphosphate hydrolases"/>
    <property type="match status" value="1"/>
</dbReference>
<dbReference type="CDD" id="cd03112">
    <property type="entry name" value="CobW-like"/>
    <property type="match status" value="1"/>
</dbReference>
<dbReference type="GO" id="GO:0005737">
    <property type="term" value="C:cytoplasm"/>
    <property type="evidence" value="ECO:0007669"/>
    <property type="project" value="TreeGrafter"/>
</dbReference>
<keyword evidence="3" id="KW-0143">Chaperone</keyword>
<dbReference type="AlphaFoldDB" id="A0A2W5E6Y8"/>
<evidence type="ECO:0000256" key="4">
    <source>
        <dbReference type="ARBA" id="ARBA00034320"/>
    </source>
</evidence>
<dbReference type="GO" id="GO:0000166">
    <property type="term" value="F:nucleotide binding"/>
    <property type="evidence" value="ECO:0007669"/>
    <property type="project" value="UniProtKB-KW"/>
</dbReference>
<keyword evidence="2" id="KW-0378">Hydrolase</keyword>
<dbReference type="InterPro" id="IPR003495">
    <property type="entry name" value="CobW/HypB/UreG_nucleotide-bd"/>
</dbReference>
<dbReference type="EMBL" id="QFOI01000630">
    <property type="protein sequence ID" value="PZP40015.1"/>
    <property type="molecule type" value="Genomic_DNA"/>
</dbReference>
<evidence type="ECO:0000256" key="6">
    <source>
        <dbReference type="ARBA" id="ARBA00049117"/>
    </source>
</evidence>
<keyword evidence="1" id="KW-0547">Nucleotide-binding</keyword>
<protein>
    <submittedName>
        <fullName evidence="9">GTP-binding protein</fullName>
    </submittedName>
</protein>
<dbReference type="SUPFAM" id="SSF90002">
    <property type="entry name" value="Hypothetical protein YjiA, C-terminal domain"/>
    <property type="match status" value="1"/>
</dbReference>
<dbReference type="PANTHER" id="PTHR13748:SF62">
    <property type="entry name" value="COBW DOMAIN-CONTAINING PROTEIN"/>
    <property type="match status" value="1"/>
</dbReference>
<evidence type="ECO:0000256" key="2">
    <source>
        <dbReference type="ARBA" id="ARBA00022801"/>
    </source>
</evidence>
<feature type="region of interest" description="Disordered" evidence="7">
    <location>
        <begin position="226"/>
        <end position="251"/>
    </location>
</feature>
<dbReference type="Gene3D" id="3.30.1220.10">
    <property type="entry name" value="CobW-like, C-terminal domain"/>
    <property type="match status" value="1"/>
</dbReference>
<dbReference type="Pfam" id="PF02492">
    <property type="entry name" value="cobW"/>
    <property type="match status" value="1"/>
</dbReference>
<dbReference type="PANTHER" id="PTHR13748">
    <property type="entry name" value="COBW-RELATED"/>
    <property type="match status" value="1"/>
</dbReference>
<dbReference type="Pfam" id="PF07683">
    <property type="entry name" value="CobW_C"/>
    <property type="match status" value="1"/>
</dbReference>
<accession>A0A2W5E6Y8</accession>
<evidence type="ECO:0000256" key="1">
    <source>
        <dbReference type="ARBA" id="ARBA00022741"/>
    </source>
</evidence>
<comment type="function">
    <text evidence="5">Zinc chaperone that directly transfers zinc cofactor to target proteins, thereby activating them. Zinc is transferred from the CXCC motif in the GTPase domain to the zinc binding site in target proteins in a process requiring GTP hydrolysis.</text>
</comment>
<evidence type="ECO:0000256" key="7">
    <source>
        <dbReference type="SAM" id="MobiDB-lite"/>
    </source>
</evidence>
<feature type="compositionally biased region" description="Basic and acidic residues" evidence="7">
    <location>
        <begin position="226"/>
        <end position="248"/>
    </location>
</feature>
<name>A0A2W5E6Y8_9SPHI</name>
<comment type="catalytic activity">
    <reaction evidence="6">
        <text>GTP + H2O = GDP + phosphate + H(+)</text>
        <dbReference type="Rhea" id="RHEA:19669"/>
        <dbReference type="ChEBI" id="CHEBI:15377"/>
        <dbReference type="ChEBI" id="CHEBI:15378"/>
        <dbReference type="ChEBI" id="CHEBI:37565"/>
        <dbReference type="ChEBI" id="CHEBI:43474"/>
        <dbReference type="ChEBI" id="CHEBI:58189"/>
    </reaction>
    <physiologicalReaction direction="left-to-right" evidence="6">
        <dbReference type="Rhea" id="RHEA:19670"/>
    </physiologicalReaction>
</comment>
<proteinExistence type="inferred from homology"/>
<dbReference type="InterPro" id="IPR051316">
    <property type="entry name" value="Zinc-reg_GTPase_activator"/>
</dbReference>
<dbReference type="Gene3D" id="3.40.50.300">
    <property type="entry name" value="P-loop containing nucleotide triphosphate hydrolases"/>
    <property type="match status" value="1"/>
</dbReference>
<evidence type="ECO:0000256" key="5">
    <source>
        <dbReference type="ARBA" id="ARBA00045658"/>
    </source>
</evidence>
<feature type="domain" description="CobW C-terminal" evidence="8">
    <location>
        <begin position="256"/>
        <end position="350"/>
    </location>
</feature>
<evidence type="ECO:0000259" key="8">
    <source>
        <dbReference type="SMART" id="SM00833"/>
    </source>
</evidence>
<organism evidence="9 10">
    <name type="scientific">Pseudopedobacter saltans</name>
    <dbReference type="NCBI Taxonomy" id="151895"/>
    <lineage>
        <taxon>Bacteria</taxon>
        <taxon>Pseudomonadati</taxon>
        <taxon>Bacteroidota</taxon>
        <taxon>Sphingobacteriia</taxon>
        <taxon>Sphingobacteriales</taxon>
        <taxon>Sphingobacteriaceae</taxon>
        <taxon>Pseudopedobacter</taxon>
    </lineage>
</organism>
<comment type="similarity">
    <text evidence="4">Belongs to the SIMIBI class G3E GTPase family. ZNG1 subfamily.</text>
</comment>
<dbReference type="SMART" id="SM00833">
    <property type="entry name" value="CobW_C"/>
    <property type="match status" value="1"/>
</dbReference>